<keyword evidence="2" id="KW-1185">Reference proteome</keyword>
<reference evidence="1 2" key="1">
    <citation type="submission" date="2018-10" db="EMBL/GenBank/DDBJ databases">
        <title>Pan-genome distribution and transcriptional activeness of fungal secondary metabolism genes in Aspergillus section Fumigati.</title>
        <authorList>
            <person name="Takahashi H."/>
            <person name="Umemura M."/>
            <person name="Ninomiya A."/>
            <person name="Kusuya Y."/>
            <person name="Urayama S."/>
            <person name="Shimizu M."/>
            <person name="Watanabe A."/>
            <person name="Kamei K."/>
            <person name="Yaguchi T."/>
            <person name="Hagiwara D."/>
        </authorList>
    </citation>
    <scope>NUCLEOTIDE SEQUENCE [LARGE SCALE GENOMIC DNA]</scope>
    <source>
        <strain evidence="1 2">IFM 55266</strain>
    </source>
</reference>
<accession>A0A9P3BK86</accession>
<dbReference type="RefSeq" id="XP_043163477.1">
    <property type="nucleotide sequence ID" value="XM_043307542.1"/>
</dbReference>
<sequence length="106" mass="12065">MASGGGVTFPLLVVRMTKNNPVVSSTWTDHVDYTASFVWRFLVHSFWTVKSLQVLSERRLSGNRDTALVFFDFFDQGQNRLVPVIPLLTDQVKMPDESVQRAFSKV</sequence>
<dbReference type="AlphaFoldDB" id="A0A9P3BK86"/>
<protein>
    <submittedName>
        <fullName evidence="1">Uncharacterized protein</fullName>
    </submittedName>
</protein>
<gene>
    <name evidence="1" type="ORF">Asppvi_002009</name>
</gene>
<dbReference type="EMBL" id="BHVY01000011">
    <property type="protein sequence ID" value="GIJ92731.1"/>
    <property type="molecule type" value="Genomic_DNA"/>
</dbReference>
<dbReference type="GeneID" id="67000621"/>
<name>A0A9P3BK86_9EURO</name>
<comment type="caution">
    <text evidence="1">The sequence shown here is derived from an EMBL/GenBank/DDBJ whole genome shotgun (WGS) entry which is preliminary data.</text>
</comment>
<evidence type="ECO:0000313" key="2">
    <source>
        <dbReference type="Proteomes" id="UP001043456"/>
    </source>
</evidence>
<proteinExistence type="predicted"/>
<organism evidence="1 2">
    <name type="scientific">Aspergillus pseudoviridinutans</name>
    <dbReference type="NCBI Taxonomy" id="1517512"/>
    <lineage>
        <taxon>Eukaryota</taxon>
        <taxon>Fungi</taxon>
        <taxon>Dikarya</taxon>
        <taxon>Ascomycota</taxon>
        <taxon>Pezizomycotina</taxon>
        <taxon>Eurotiomycetes</taxon>
        <taxon>Eurotiomycetidae</taxon>
        <taxon>Eurotiales</taxon>
        <taxon>Aspergillaceae</taxon>
        <taxon>Aspergillus</taxon>
        <taxon>Aspergillus subgen. Fumigati</taxon>
    </lineage>
</organism>
<evidence type="ECO:0000313" key="1">
    <source>
        <dbReference type="EMBL" id="GIJ92731.1"/>
    </source>
</evidence>
<dbReference type="Proteomes" id="UP001043456">
    <property type="component" value="Unassembled WGS sequence"/>
</dbReference>